<gene>
    <name evidence="4" type="primary">LOC108049418</name>
    <name evidence="2" type="synonym">108049418</name>
</gene>
<feature type="compositionally biased region" description="Acidic residues" evidence="1">
    <location>
        <begin position="19"/>
        <end position="29"/>
    </location>
</feature>
<organism evidence="4">
    <name type="scientific">Drosophila rhopaloa</name>
    <name type="common">Fruit fly</name>
    <dbReference type="NCBI Taxonomy" id="1041015"/>
    <lineage>
        <taxon>Eukaryota</taxon>
        <taxon>Metazoa</taxon>
        <taxon>Ecdysozoa</taxon>
        <taxon>Arthropoda</taxon>
        <taxon>Hexapoda</taxon>
        <taxon>Insecta</taxon>
        <taxon>Pterygota</taxon>
        <taxon>Neoptera</taxon>
        <taxon>Endopterygota</taxon>
        <taxon>Diptera</taxon>
        <taxon>Brachycera</taxon>
        <taxon>Muscomorpha</taxon>
        <taxon>Ephydroidea</taxon>
        <taxon>Drosophilidae</taxon>
        <taxon>Drosophila</taxon>
        <taxon>Sophophora</taxon>
    </lineage>
</organism>
<feature type="region of interest" description="Disordered" evidence="1">
    <location>
        <begin position="1"/>
        <end position="30"/>
    </location>
</feature>
<dbReference type="RefSeq" id="XP_016986084.1">
    <property type="nucleotide sequence ID" value="XM_017130595.1"/>
</dbReference>
<name>A0A6P4FAG6_DRORH</name>
<dbReference type="InterPro" id="IPR036918">
    <property type="entry name" value="Pyrv_Knase_C_sf"/>
</dbReference>
<dbReference type="EnsemblMetazoa" id="XM_017130595.2">
    <property type="protein sequence ID" value="XP_016986084.1"/>
    <property type="gene ID" value="LOC108049418"/>
</dbReference>
<dbReference type="AlphaFoldDB" id="A0A6P4FAG6"/>
<reference evidence="2" key="3">
    <citation type="submission" date="2025-05" db="UniProtKB">
        <authorList>
            <consortium name="EnsemblMetazoa"/>
        </authorList>
    </citation>
    <scope>IDENTIFICATION</scope>
</reference>
<dbReference type="InterPro" id="IPR001697">
    <property type="entry name" value="Pyr_Knase"/>
</dbReference>
<protein>
    <submittedName>
        <fullName evidence="4">Uncharacterized protein LOC108049418</fullName>
    </submittedName>
</protein>
<accession>A0A6P4FAG6</accession>
<dbReference type="SUPFAM" id="SSF52935">
    <property type="entry name" value="PK C-terminal domain-like"/>
    <property type="match status" value="1"/>
</dbReference>
<dbReference type="GO" id="GO:0030955">
    <property type="term" value="F:potassium ion binding"/>
    <property type="evidence" value="ECO:0007669"/>
    <property type="project" value="InterPro"/>
</dbReference>
<dbReference type="PANTHER" id="PTHR11817">
    <property type="entry name" value="PYRUVATE KINASE"/>
    <property type="match status" value="1"/>
</dbReference>
<reference evidence="3" key="1">
    <citation type="journal article" date="2021" name="Elife">
        <title>Highly contiguous assemblies of 101 drosophilid genomes.</title>
        <authorList>
            <person name="Kim B.Y."/>
            <person name="Wang J.R."/>
            <person name="Miller D.E."/>
            <person name="Barmina O."/>
            <person name="Delaney E."/>
            <person name="Thompson A."/>
            <person name="Comeault A.A."/>
            <person name="Peede D."/>
            <person name="D'Agostino E.R."/>
            <person name="Pelaez J."/>
            <person name="Aguilar J.M."/>
            <person name="Haji D."/>
            <person name="Matsunaga T."/>
            <person name="Armstrong E.E."/>
            <person name="Zych M."/>
            <person name="Ogawa Y."/>
            <person name="Stamenkovic-Radak M."/>
            <person name="Jelic M."/>
            <person name="Veselinovic M.S."/>
            <person name="Tanaskovic M."/>
            <person name="Eric P."/>
            <person name="Gao J.J."/>
            <person name="Katoh T.K."/>
            <person name="Toda M.J."/>
            <person name="Watabe H."/>
            <person name="Watada M."/>
            <person name="Davis J.S."/>
            <person name="Moyle L.C."/>
            <person name="Manoli G."/>
            <person name="Bertolini E."/>
            <person name="Kostal V."/>
            <person name="Hawley R.S."/>
            <person name="Takahashi A."/>
            <person name="Jones C.D."/>
            <person name="Price D.K."/>
            <person name="Whiteman N."/>
            <person name="Kopp A."/>
            <person name="Matute D.R."/>
            <person name="Petrov D.A."/>
        </authorList>
    </citation>
    <scope>NUCLEOTIDE SEQUENCE [LARGE SCALE GENOMIC DNA]</scope>
</reference>
<feature type="compositionally biased region" description="Polar residues" evidence="1">
    <location>
        <begin position="1"/>
        <end position="17"/>
    </location>
</feature>
<proteinExistence type="predicted"/>
<evidence type="ECO:0000313" key="4">
    <source>
        <dbReference type="RefSeq" id="XP_016986084.1"/>
    </source>
</evidence>
<dbReference type="GO" id="GO:0000287">
    <property type="term" value="F:magnesium ion binding"/>
    <property type="evidence" value="ECO:0007669"/>
    <property type="project" value="InterPro"/>
</dbReference>
<dbReference type="GO" id="GO:0004743">
    <property type="term" value="F:pyruvate kinase activity"/>
    <property type="evidence" value="ECO:0007669"/>
    <property type="project" value="InterPro"/>
</dbReference>
<keyword evidence="3" id="KW-1185">Reference proteome</keyword>
<dbReference type="Gene3D" id="3.40.1380.20">
    <property type="entry name" value="Pyruvate kinase, C-terminal domain"/>
    <property type="match status" value="1"/>
</dbReference>
<reference evidence="4" key="2">
    <citation type="submission" date="2025-04" db="UniProtKB">
        <authorList>
            <consortium name="RefSeq"/>
        </authorList>
    </citation>
    <scope>IDENTIFICATION</scope>
</reference>
<evidence type="ECO:0000313" key="2">
    <source>
        <dbReference type="EnsemblMetazoa" id="XP_016986084.1"/>
    </source>
</evidence>
<evidence type="ECO:0000313" key="3">
    <source>
        <dbReference type="Proteomes" id="UP001652680"/>
    </source>
</evidence>
<evidence type="ECO:0000256" key="1">
    <source>
        <dbReference type="SAM" id="MobiDB-lite"/>
    </source>
</evidence>
<dbReference type="OrthoDB" id="7971301at2759"/>
<dbReference type="Proteomes" id="UP001652680">
    <property type="component" value="Unassembled WGS sequence"/>
</dbReference>
<dbReference type="OMA" id="WCNKYPL"/>
<sequence length="572" mass="65651">MPVNQQAAPLQLDSQTADVEGEEEEEQLEDENRLDKFTVRINGQHDLEQRLKDFKAACEAHEKHARRRKRRRYYHLGLVAKLVTETTHDELRRMLENGTYTFHVDTVTNKPEELSAILDTMNIAISAHSAERELRLTTGLALEINGECCRIGRLRNNCTVMLARGAVVTLTTDVAYRYKGFKEIVYVINLKAYLASVQLGDIVLIGKEVRCRVVKTLREALTLMIIDAGLVASYDFIELPRQCHALDPDVYPDLYLKDLQMVQALNANYVVLPKIRCKSFLRAIRQTLNADFNLKLIGMIDFEYVRSNMLDLLGIIKLVDYIWIPDMFNVSCCVYNYIMEDVLPISQCQRKPVIGTVPLERCSDFKRFELHEFLWKVDAIHIQKSPWCNKYPLIVKKLMPIKDYRVGVVQNKMVLKNILTSYQTVVNFIIRTISSIECQAIFLFTTCETASVALSRTEIYCPVYLMMPLEETDDADSIACKVELSRALHLRRNMHPVLYTMDLNECNYSPIEFGVDFMRKKGCLEVGDFVVTLEVAKEDKENVVIGIGEDVCILRAFYVSPLLACEKFKYGG</sequence>
<dbReference type="GeneID" id="108049418"/>